<proteinExistence type="predicted"/>
<name>A0A915Q133_9BILA</name>
<feature type="region of interest" description="Disordered" evidence="1">
    <location>
        <begin position="132"/>
        <end position="156"/>
    </location>
</feature>
<dbReference type="WBParaSite" id="sdigi.contig71.g3587.t1">
    <property type="protein sequence ID" value="sdigi.contig71.g3587.t1"/>
    <property type="gene ID" value="sdigi.contig71.g3587"/>
</dbReference>
<evidence type="ECO:0000313" key="3">
    <source>
        <dbReference type="WBParaSite" id="sdigi.contig71.g3587.t1"/>
    </source>
</evidence>
<accession>A0A915Q133</accession>
<sequence>MIAYCNPSQHDSYCRCFVEIRSVLFGSSMDQNNFAVWHVLLEAACNFQVKVREQRPHCKFIYSNLRVGQAVGDNAYCIFSTQCGPNKNWPVTKLFLSTRSLEFSWLGGVGGCLQHISCVTGLSLERRIGNLHLSRSPSSPPSDKPSRIPDDKSKQLMNGALSPLHTRRGPLNDSITPMPDFAEFDYLHECPKLLAVSSDEDSQNVAVTFSDLDKLQVELEQILVHTTDHQKKIYGEITFLTTGDYPSDDISNRLMPVYELKSSDPLPSCSKEIEREPIVEDPYADGEINWLDESFDVWPPVNLSRKFWVFVREYLDPIDEEYLQQWWSSIVQLFRSDDVPKSPSKLYPLAAKKSISCETVLHDHKTSSLPSYSKWGTPTSPHRNRSFISNKNISSSVKLKLLNSDSSPPPNKIARYEKRPLSHSPTKTVSLLDDLISAYVGGKNDSLGSHCNGLLPILDKKKCPSKTFVYASRTVIEQEDSISLVPLESNDWIIKNEGTKRDDTFRVVYPNGLTTGENGAANCGDALEMLNYALTDYLSKIDNDSDASKCGRLIQGSIKSEDVEELVRKCASSKKHNSEDEVSAALKKLQAELIEKEIPWRSTVAKIWHRLLAEYLRMKLEQALDKADEEAIYEKYYSEFPRRRPTNEQEREECRCVLQRRNDIAQTYYGKEYGALSKWRRKR</sequence>
<protein>
    <submittedName>
        <fullName evidence="3">Uncharacterized protein</fullName>
    </submittedName>
</protein>
<organism evidence="2 3">
    <name type="scientific">Setaria digitata</name>
    <dbReference type="NCBI Taxonomy" id="48799"/>
    <lineage>
        <taxon>Eukaryota</taxon>
        <taxon>Metazoa</taxon>
        <taxon>Ecdysozoa</taxon>
        <taxon>Nematoda</taxon>
        <taxon>Chromadorea</taxon>
        <taxon>Rhabditida</taxon>
        <taxon>Spirurina</taxon>
        <taxon>Spiruromorpha</taxon>
        <taxon>Filarioidea</taxon>
        <taxon>Setariidae</taxon>
        <taxon>Setaria</taxon>
    </lineage>
</organism>
<keyword evidence="2" id="KW-1185">Reference proteome</keyword>
<evidence type="ECO:0000256" key="1">
    <source>
        <dbReference type="SAM" id="MobiDB-lite"/>
    </source>
</evidence>
<dbReference type="AlphaFoldDB" id="A0A915Q133"/>
<evidence type="ECO:0000313" key="2">
    <source>
        <dbReference type="Proteomes" id="UP000887581"/>
    </source>
</evidence>
<feature type="compositionally biased region" description="Basic and acidic residues" evidence="1">
    <location>
        <begin position="144"/>
        <end position="154"/>
    </location>
</feature>
<dbReference type="Proteomes" id="UP000887581">
    <property type="component" value="Unplaced"/>
</dbReference>
<reference evidence="3" key="1">
    <citation type="submission" date="2022-11" db="UniProtKB">
        <authorList>
            <consortium name="WormBaseParasite"/>
        </authorList>
    </citation>
    <scope>IDENTIFICATION</scope>
</reference>